<dbReference type="GO" id="GO:0007165">
    <property type="term" value="P:signal transduction"/>
    <property type="evidence" value="ECO:0007669"/>
    <property type="project" value="UniProtKB-KW"/>
</dbReference>
<proteinExistence type="inferred from homology"/>
<keyword evidence="8" id="KW-0175">Coiled coil</keyword>
<comment type="subcellular location">
    <subcellularLocation>
        <location evidence="1">Membrane</location>
        <topology evidence="1">Multi-pass membrane protein</topology>
    </subcellularLocation>
</comment>
<dbReference type="Pfam" id="PF00672">
    <property type="entry name" value="HAMP"/>
    <property type="match status" value="1"/>
</dbReference>
<evidence type="ECO:0000259" key="10">
    <source>
        <dbReference type="PROSITE" id="PS50111"/>
    </source>
</evidence>
<dbReference type="Proteomes" id="UP000199556">
    <property type="component" value="Unassembled WGS sequence"/>
</dbReference>
<name>A0A1I4SCV0_ECTMO</name>
<dbReference type="PROSITE" id="PS50885">
    <property type="entry name" value="HAMP"/>
    <property type="match status" value="1"/>
</dbReference>
<keyword evidence="3 9" id="KW-1133">Transmembrane helix</keyword>
<feature type="domain" description="HAMP" evidence="11">
    <location>
        <begin position="449"/>
        <end position="502"/>
    </location>
</feature>
<evidence type="ECO:0000256" key="9">
    <source>
        <dbReference type="SAM" id="Phobius"/>
    </source>
</evidence>
<dbReference type="InterPro" id="IPR004089">
    <property type="entry name" value="MCPsignal_dom"/>
</dbReference>
<dbReference type="SMART" id="SM00304">
    <property type="entry name" value="HAMP"/>
    <property type="match status" value="1"/>
</dbReference>
<keyword evidence="13" id="KW-1185">Reference proteome</keyword>
<gene>
    <name evidence="12" type="ORF">SAMN05421721_11527</name>
</gene>
<reference evidence="12 13" key="1">
    <citation type="submission" date="2016-10" db="EMBL/GenBank/DDBJ databases">
        <authorList>
            <person name="de Groot N.N."/>
        </authorList>
    </citation>
    <scope>NUCLEOTIDE SEQUENCE [LARGE SCALE GENOMIC DNA]</scope>
    <source>
        <strain evidence="12 13">DSM 4180</strain>
    </source>
</reference>
<evidence type="ECO:0000256" key="6">
    <source>
        <dbReference type="ARBA" id="ARBA00029447"/>
    </source>
</evidence>
<evidence type="ECO:0000259" key="11">
    <source>
        <dbReference type="PROSITE" id="PS50885"/>
    </source>
</evidence>
<feature type="domain" description="Methyl-accepting transducer" evidence="10">
    <location>
        <begin position="507"/>
        <end position="743"/>
    </location>
</feature>
<evidence type="ECO:0000256" key="2">
    <source>
        <dbReference type="ARBA" id="ARBA00022692"/>
    </source>
</evidence>
<keyword evidence="4 9" id="KW-0472">Membrane</keyword>
<feature type="coiled-coil region" evidence="8">
    <location>
        <begin position="732"/>
        <end position="759"/>
    </location>
</feature>
<dbReference type="PANTHER" id="PTHR32089">
    <property type="entry name" value="METHYL-ACCEPTING CHEMOTAXIS PROTEIN MCPB"/>
    <property type="match status" value="1"/>
</dbReference>
<dbReference type="GO" id="GO:0006935">
    <property type="term" value="P:chemotaxis"/>
    <property type="evidence" value="ECO:0007669"/>
    <property type="project" value="UniProtKB-ARBA"/>
</dbReference>
<evidence type="ECO:0000256" key="5">
    <source>
        <dbReference type="ARBA" id="ARBA00023224"/>
    </source>
</evidence>
<dbReference type="Pfam" id="PF00015">
    <property type="entry name" value="MCPsignal"/>
    <property type="match status" value="1"/>
</dbReference>
<dbReference type="InterPro" id="IPR003660">
    <property type="entry name" value="HAMP_dom"/>
</dbReference>
<dbReference type="STRING" id="195064.SAMN05421721_11527"/>
<dbReference type="AlphaFoldDB" id="A0A1I4SCV0"/>
<dbReference type="PANTHER" id="PTHR32089:SF119">
    <property type="entry name" value="METHYL-ACCEPTING CHEMOTAXIS PROTEIN CTPL"/>
    <property type="match status" value="1"/>
</dbReference>
<comment type="similarity">
    <text evidence="6">Belongs to the methyl-accepting chemotaxis (MCP) protein family.</text>
</comment>
<evidence type="ECO:0000313" key="12">
    <source>
        <dbReference type="EMBL" id="SFM62140.1"/>
    </source>
</evidence>
<dbReference type="SUPFAM" id="SSF58104">
    <property type="entry name" value="Methyl-accepting chemotaxis protein (MCP) signaling domain"/>
    <property type="match status" value="1"/>
</dbReference>
<evidence type="ECO:0000256" key="7">
    <source>
        <dbReference type="PROSITE-ProRule" id="PRU00284"/>
    </source>
</evidence>
<evidence type="ECO:0000256" key="3">
    <source>
        <dbReference type="ARBA" id="ARBA00022989"/>
    </source>
</evidence>
<dbReference type="Gene3D" id="3.30.450.20">
    <property type="entry name" value="PAS domain"/>
    <property type="match status" value="1"/>
</dbReference>
<dbReference type="SMART" id="SM00283">
    <property type="entry name" value="MA"/>
    <property type="match status" value="1"/>
</dbReference>
<accession>A0A1I4SCV0</accession>
<evidence type="ECO:0000256" key="8">
    <source>
        <dbReference type="SAM" id="Coils"/>
    </source>
</evidence>
<keyword evidence="5 7" id="KW-0807">Transducer</keyword>
<evidence type="ECO:0000313" key="13">
    <source>
        <dbReference type="Proteomes" id="UP000199556"/>
    </source>
</evidence>
<dbReference type="GO" id="GO:0016020">
    <property type="term" value="C:membrane"/>
    <property type="evidence" value="ECO:0007669"/>
    <property type="project" value="UniProtKB-SubCell"/>
</dbReference>
<evidence type="ECO:0000256" key="4">
    <source>
        <dbReference type="ARBA" id="ARBA00023136"/>
    </source>
</evidence>
<protein>
    <submittedName>
        <fullName evidence="12">Methyl-accepting chemotaxis protein</fullName>
    </submittedName>
</protein>
<dbReference type="RefSeq" id="WP_090486673.1">
    <property type="nucleotide sequence ID" value="NZ_FOUO01000015.1"/>
</dbReference>
<dbReference type="PROSITE" id="PS50111">
    <property type="entry name" value="CHEMOTAXIS_TRANSDUC_2"/>
    <property type="match status" value="1"/>
</dbReference>
<organism evidence="12 13">
    <name type="scientific">Ectothiorhodospira mobilis</name>
    <dbReference type="NCBI Taxonomy" id="195064"/>
    <lineage>
        <taxon>Bacteria</taxon>
        <taxon>Pseudomonadati</taxon>
        <taxon>Pseudomonadota</taxon>
        <taxon>Gammaproteobacteria</taxon>
        <taxon>Chromatiales</taxon>
        <taxon>Ectothiorhodospiraceae</taxon>
        <taxon>Ectothiorhodospira</taxon>
    </lineage>
</organism>
<dbReference type="Gene3D" id="1.10.287.950">
    <property type="entry name" value="Methyl-accepting chemotaxis protein"/>
    <property type="match status" value="1"/>
</dbReference>
<dbReference type="OrthoDB" id="9806704at2"/>
<keyword evidence="2 9" id="KW-0812">Transmembrane</keyword>
<sequence length="780" mass="85189">MKILTRLTIGATVLAGLAVLLSAGVTGLLAQRGASQVIEHGIQQQFGAVASGRRARLEDEMADMRHLLETLAHGRMVQDAVWGFKEPYVSYRYEVASEPTQTLRGQMASWYRETYAPLYQERTHGEDLDPRPWVEAMSHEALLLQRYYMADNPHPPAQLEALVDRGDATIYGQQHRRYHASFRDTAQRWGFNDLMLVDAASQAVIYTVDKGPVFGTSLRNGPFADTHLGRLVASMAEDRETDRFRMSGFQAFPGRFGRQVVFMAVPVFHAAYSPDRAVGILIAEIPASRFTELMTDGGAWRQAGLGETGEAYLVDGEGRMVTEPRPMLEQGEAFLQKMRAAGRGGLWLASAQRLGRVSGHLHLDNAAVRAALSGDSGMGIGEDYLGRTMYMAWAPVELGDHRLALITQQDPEEIRAPLERMRRDVALGALLAVALLSLAAAVASYGFARMISRPLQDLAGAITDAAASRDLGRRFSTGRRDEIGRIAEALDGFFSKLEQIIREMVRLSGRAAEAADSNAGTARSCLDSVHGQHEALDVINREADALETATRRIVERMDRASASAQSASERAADGRRQVDDVARLMDRLAQQVRESGSHLHGLQKAVGDIDSVLGTIQKVADQTNLLALNAAIEAARAGPQGRGFAVVAEQVRSLAGETHKATTRIHDMVERLNTNMTEVVEAMELERGTAEQCVSRTGEAVEALGAIGEVVETIQGITGEVAGETETQMGNTESMRHKLDQLVEEANQTEQAMRRLAGAADEQKDMAAELARHTGQFRVQ</sequence>
<dbReference type="CDD" id="cd06225">
    <property type="entry name" value="HAMP"/>
    <property type="match status" value="1"/>
</dbReference>
<evidence type="ECO:0000256" key="1">
    <source>
        <dbReference type="ARBA" id="ARBA00004141"/>
    </source>
</evidence>
<dbReference type="EMBL" id="FOUO01000015">
    <property type="protein sequence ID" value="SFM62140.1"/>
    <property type="molecule type" value="Genomic_DNA"/>
</dbReference>
<feature type="transmembrane region" description="Helical" evidence="9">
    <location>
        <begin position="425"/>
        <end position="448"/>
    </location>
</feature>